<evidence type="ECO:0000313" key="8">
    <source>
        <dbReference type="Proteomes" id="UP000074072"/>
    </source>
</evidence>
<evidence type="ECO:0000313" key="11">
    <source>
        <dbReference type="Proteomes" id="UP000557656"/>
    </source>
</evidence>
<dbReference type="Proteomes" id="UP000072867">
    <property type="component" value="Unassembled WGS sequence"/>
</dbReference>
<evidence type="ECO:0000256" key="1">
    <source>
        <dbReference type="SAM" id="SignalP"/>
    </source>
</evidence>
<evidence type="ECO:0000313" key="6">
    <source>
        <dbReference type="EMBL" id="NVP31428.1"/>
    </source>
</evidence>
<dbReference type="Proteomes" id="UP000074410">
    <property type="component" value="Unassembled WGS sequence"/>
</dbReference>
<evidence type="ECO:0000313" key="3">
    <source>
        <dbReference type="EMBL" id="KTT96715.1"/>
    </source>
</evidence>
<comment type="caution">
    <text evidence="3">The sequence shown here is derived from an EMBL/GenBank/DDBJ whole genome shotgun (WGS) entry which is preliminary data.</text>
</comment>
<dbReference type="PROSITE" id="PS51257">
    <property type="entry name" value="PROKAR_LIPOPROTEIN"/>
    <property type="match status" value="1"/>
</dbReference>
<dbReference type="STRING" id="33051.SB4_14805"/>
<dbReference type="Proteomes" id="UP000074072">
    <property type="component" value="Unassembled WGS sequence"/>
</dbReference>
<dbReference type="PATRIC" id="fig|33051.3.peg.3625"/>
<evidence type="ECO:0000313" key="9">
    <source>
        <dbReference type="Proteomes" id="UP000074410"/>
    </source>
</evidence>
<dbReference type="Proteomes" id="UP000557656">
    <property type="component" value="Unassembled WGS sequence"/>
</dbReference>
<gene>
    <name evidence="5" type="ORF">HKX05_04910</name>
    <name evidence="6" type="ORF">HLV41_10270</name>
    <name evidence="4" type="ORF">NS258_13550</name>
    <name evidence="2" type="ORF">NS319_11965</name>
    <name evidence="3" type="ORF">SB4_14805</name>
</gene>
<feature type="signal peptide" evidence="1">
    <location>
        <begin position="1"/>
        <end position="20"/>
    </location>
</feature>
<keyword evidence="1" id="KW-0732">Signal</keyword>
<dbReference type="OrthoDB" id="7584521at2"/>
<evidence type="ECO:0000313" key="2">
    <source>
        <dbReference type="EMBL" id="KTT68923.1"/>
    </source>
</evidence>
<organism evidence="3 8">
    <name type="scientific">Sphingomonas sanguinis</name>
    <dbReference type="NCBI Taxonomy" id="33051"/>
    <lineage>
        <taxon>Bacteria</taxon>
        <taxon>Pseudomonadati</taxon>
        <taxon>Pseudomonadota</taxon>
        <taxon>Alphaproteobacteria</taxon>
        <taxon>Sphingomonadales</taxon>
        <taxon>Sphingomonadaceae</taxon>
        <taxon>Sphingomonas</taxon>
    </lineage>
</organism>
<name>A0A147IN68_9SPHN</name>
<feature type="chain" id="PRO_5014247724" description="Circumsporozoite protein" evidence="1">
    <location>
        <begin position="21"/>
        <end position="87"/>
    </location>
</feature>
<dbReference type="Proteomes" id="UP000531581">
    <property type="component" value="Unassembled WGS sequence"/>
</dbReference>
<evidence type="ECO:0000313" key="7">
    <source>
        <dbReference type="Proteomes" id="UP000072867"/>
    </source>
</evidence>
<evidence type="ECO:0008006" key="12">
    <source>
        <dbReference type="Google" id="ProtNLM"/>
    </source>
</evidence>
<evidence type="ECO:0000313" key="4">
    <source>
        <dbReference type="EMBL" id="KTW10102.1"/>
    </source>
</evidence>
<dbReference type="GeneID" id="78486292"/>
<protein>
    <recommendedName>
        <fullName evidence="12">Circumsporozoite protein</fullName>
    </recommendedName>
</protein>
<proteinExistence type="predicted"/>
<dbReference type="EMBL" id="LDTD01000081">
    <property type="protein sequence ID" value="KTT68923.1"/>
    <property type="molecule type" value="Genomic_DNA"/>
</dbReference>
<dbReference type="EMBL" id="JABYQV010000006">
    <property type="protein sequence ID" value="NVP31428.1"/>
    <property type="molecule type" value="Genomic_DNA"/>
</dbReference>
<reference evidence="10 11" key="2">
    <citation type="submission" date="2020-05" db="EMBL/GenBank/DDBJ databases">
        <title>Draft Genome Sequences of Sphingomonas sp. Isolated from the International Space Station.</title>
        <authorList>
            <person name="Bijlani S."/>
            <person name="Singh N.K."/>
            <person name="Mason C.E."/>
            <person name="Wang C.C."/>
            <person name="Venkateswaran K."/>
        </authorList>
    </citation>
    <scope>NUCLEOTIDE SEQUENCE [LARGE SCALE GENOMIC DNA]</scope>
    <source>
        <strain evidence="5 11">IIF7SW-B5</strain>
        <strain evidence="6">ISS-IIF7SWP</strain>
    </source>
</reference>
<dbReference type="RefSeq" id="WP_058717597.1">
    <property type="nucleotide sequence ID" value="NZ_DASCOA010000476.1"/>
</dbReference>
<sequence length="87" mass="8796">MRAIISKVLTGSIIAGAALAVSACGSKTENTADANMTMNASEGMDTATDNMTAVDGAMNGGMMANDTMGNDMMMANDTMSMNASNAM</sequence>
<dbReference type="EMBL" id="JABEOV010000006">
    <property type="protein sequence ID" value="NNG52685.1"/>
    <property type="molecule type" value="Genomic_DNA"/>
</dbReference>
<dbReference type="EMBL" id="LDTE01000100">
    <property type="protein sequence ID" value="KTT96715.1"/>
    <property type="molecule type" value="Genomic_DNA"/>
</dbReference>
<dbReference type="EMBL" id="LDTC01000108">
    <property type="protein sequence ID" value="KTW10102.1"/>
    <property type="molecule type" value="Genomic_DNA"/>
</dbReference>
<accession>A0A147IN68</accession>
<keyword evidence="11" id="KW-1185">Reference proteome</keyword>
<evidence type="ECO:0000313" key="5">
    <source>
        <dbReference type="EMBL" id="NNG52685.1"/>
    </source>
</evidence>
<dbReference type="AlphaFoldDB" id="A0A147IN68"/>
<reference evidence="7 8" key="1">
    <citation type="journal article" date="2016" name="Front. Microbiol.">
        <title>Genomic Resource of Rice Seed Associated Bacteria.</title>
        <authorList>
            <person name="Midha S."/>
            <person name="Bansal K."/>
            <person name="Sharma S."/>
            <person name="Kumar N."/>
            <person name="Patil P.P."/>
            <person name="Chaudhry V."/>
            <person name="Patil P.B."/>
        </authorList>
    </citation>
    <scope>NUCLEOTIDE SEQUENCE [LARGE SCALE GENOMIC DNA]</scope>
    <source>
        <strain evidence="4 9">NS258</strain>
        <strain evidence="2 7">NS319</strain>
        <strain evidence="3 8">SB4</strain>
    </source>
</reference>
<evidence type="ECO:0000313" key="10">
    <source>
        <dbReference type="Proteomes" id="UP000531581"/>
    </source>
</evidence>